<dbReference type="Proteomes" id="UP001062846">
    <property type="component" value="Chromosome 10"/>
</dbReference>
<gene>
    <name evidence="1" type="ORF">RHMOL_Rhmol10G0152600</name>
</gene>
<sequence length="210" mass="23919">MHLRFSRQPRRRHRIPPPHPNLAVASHPRVAVVSASPNEIWTNPDEIVVLSHYRLRFPQTVRSAPKVAPLWCLRAKPLLKVMFPLLSPSSLMSSKSVPSTMLARSSNQYEMDNEYVEDVSSGSSKQECDEIGTNKDGNEATKNFEDEDGMAATENFEDRIDELYFLFNGYSMIKNTCLCNILLGQIPFDSRKHVCVIFCYRPDVSLMDNL</sequence>
<organism evidence="1 2">
    <name type="scientific">Rhododendron molle</name>
    <name type="common">Chinese azalea</name>
    <name type="synonym">Azalea mollis</name>
    <dbReference type="NCBI Taxonomy" id="49168"/>
    <lineage>
        <taxon>Eukaryota</taxon>
        <taxon>Viridiplantae</taxon>
        <taxon>Streptophyta</taxon>
        <taxon>Embryophyta</taxon>
        <taxon>Tracheophyta</taxon>
        <taxon>Spermatophyta</taxon>
        <taxon>Magnoliopsida</taxon>
        <taxon>eudicotyledons</taxon>
        <taxon>Gunneridae</taxon>
        <taxon>Pentapetalae</taxon>
        <taxon>asterids</taxon>
        <taxon>Ericales</taxon>
        <taxon>Ericaceae</taxon>
        <taxon>Ericoideae</taxon>
        <taxon>Rhodoreae</taxon>
        <taxon>Rhododendron</taxon>
    </lineage>
</organism>
<dbReference type="EMBL" id="CM046397">
    <property type="protein sequence ID" value="KAI8535141.1"/>
    <property type="molecule type" value="Genomic_DNA"/>
</dbReference>
<proteinExistence type="predicted"/>
<protein>
    <submittedName>
        <fullName evidence="1">Uncharacterized protein</fullName>
    </submittedName>
</protein>
<comment type="caution">
    <text evidence="1">The sequence shown here is derived from an EMBL/GenBank/DDBJ whole genome shotgun (WGS) entry which is preliminary data.</text>
</comment>
<name>A0ACC0M2Z8_RHOML</name>
<accession>A0ACC0M2Z8</accession>
<evidence type="ECO:0000313" key="2">
    <source>
        <dbReference type="Proteomes" id="UP001062846"/>
    </source>
</evidence>
<reference evidence="1" key="1">
    <citation type="submission" date="2022-02" db="EMBL/GenBank/DDBJ databases">
        <title>Plant Genome Project.</title>
        <authorList>
            <person name="Zhang R.-G."/>
        </authorList>
    </citation>
    <scope>NUCLEOTIDE SEQUENCE</scope>
    <source>
        <strain evidence="1">AT1</strain>
    </source>
</reference>
<evidence type="ECO:0000313" key="1">
    <source>
        <dbReference type="EMBL" id="KAI8535141.1"/>
    </source>
</evidence>
<keyword evidence="2" id="KW-1185">Reference proteome</keyword>